<evidence type="ECO:0000313" key="1">
    <source>
        <dbReference type="EMBL" id="MBX71726.1"/>
    </source>
</evidence>
<sequence>MLSPSKLVFMRFANIRFKIAEKICIIYKFLILTRQSLASANHVIRKH</sequence>
<reference evidence="1" key="1">
    <citation type="submission" date="2018-02" db="EMBL/GenBank/DDBJ databases">
        <title>Rhizophora mucronata_Transcriptome.</title>
        <authorList>
            <person name="Meera S.P."/>
            <person name="Sreeshan A."/>
            <person name="Augustine A."/>
        </authorList>
    </citation>
    <scope>NUCLEOTIDE SEQUENCE</scope>
    <source>
        <tissue evidence="1">Leaf</tissue>
    </source>
</reference>
<proteinExistence type="predicted"/>
<protein>
    <submittedName>
        <fullName evidence="1">Uncharacterized protein</fullName>
    </submittedName>
</protein>
<organism evidence="1">
    <name type="scientific">Rhizophora mucronata</name>
    <name type="common">Asiatic mangrove</name>
    <dbReference type="NCBI Taxonomy" id="61149"/>
    <lineage>
        <taxon>Eukaryota</taxon>
        <taxon>Viridiplantae</taxon>
        <taxon>Streptophyta</taxon>
        <taxon>Embryophyta</taxon>
        <taxon>Tracheophyta</taxon>
        <taxon>Spermatophyta</taxon>
        <taxon>Magnoliopsida</taxon>
        <taxon>eudicotyledons</taxon>
        <taxon>Gunneridae</taxon>
        <taxon>Pentapetalae</taxon>
        <taxon>rosids</taxon>
        <taxon>fabids</taxon>
        <taxon>Malpighiales</taxon>
        <taxon>Rhizophoraceae</taxon>
        <taxon>Rhizophora</taxon>
    </lineage>
</organism>
<name>A0A2P2QXK2_RHIMU</name>
<dbReference type="AlphaFoldDB" id="A0A2P2QXK2"/>
<dbReference type="EMBL" id="GGEC01091242">
    <property type="protein sequence ID" value="MBX71726.1"/>
    <property type="molecule type" value="Transcribed_RNA"/>
</dbReference>
<accession>A0A2P2QXK2</accession>